<accession>A0AAV4SY69</accession>
<evidence type="ECO:0000313" key="2">
    <source>
        <dbReference type="EMBL" id="GIY38985.1"/>
    </source>
</evidence>
<organism evidence="2 3">
    <name type="scientific">Caerostris extrusa</name>
    <name type="common">Bark spider</name>
    <name type="synonym">Caerostris bankana</name>
    <dbReference type="NCBI Taxonomy" id="172846"/>
    <lineage>
        <taxon>Eukaryota</taxon>
        <taxon>Metazoa</taxon>
        <taxon>Ecdysozoa</taxon>
        <taxon>Arthropoda</taxon>
        <taxon>Chelicerata</taxon>
        <taxon>Arachnida</taxon>
        <taxon>Araneae</taxon>
        <taxon>Araneomorphae</taxon>
        <taxon>Entelegynae</taxon>
        <taxon>Araneoidea</taxon>
        <taxon>Araneidae</taxon>
        <taxon>Caerostris</taxon>
    </lineage>
</organism>
<comment type="caution">
    <text evidence="2">The sequence shown here is derived from an EMBL/GenBank/DDBJ whole genome shotgun (WGS) entry which is preliminary data.</text>
</comment>
<name>A0AAV4SY69_CAEEX</name>
<keyword evidence="3" id="KW-1185">Reference proteome</keyword>
<sequence length="139" mass="15310">MSLANAEPVSKRRETDNSLVSDQYTSSQVINSLDGLGGFTLQLSQKNSPVFFCVSSIRQNSPVQRTHSWVSQFSRGAPLTRVSDGHVELKIRAVNDGHCGVANSVSLLSSEADLHRRRNYRPGTLGSLLLNSHHSEKMF</sequence>
<gene>
    <name evidence="2" type="ORF">CEXT_502341</name>
</gene>
<evidence type="ECO:0000256" key="1">
    <source>
        <dbReference type="SAM" id="MobiDB-lite"/>
    </source>
</evidence>
<dbReference type="AlphaFoldDB" id="A0AAV4SY69"/>
<proteinExistence type="predicted"/>
<dbReference type="Proteomes" id="UP001054945">
    <property type="component" value="Unassembled WGS sequence"/>
</dbReference>
<dbReference type="EMBL" id="BPLR01010383">
    <property type="protein sequence ID" value="GIY38985.1"/>
    <property type="molecule type" value="Genomic_DNA"/>
</dbReference>
<evidence type="ECO:0000313" key="3">
    <source>
        <dbReference type="Proteomes" id="UP001054945"/>
    </source>
</evidence>
<protein>
    <submittedName>
        <fullName evidence="2">Uncharacterized protein</fullName>
    </submittedName>
</protein>
<feature type="region of interest" description="Disordered" evidence="1">
    <location>
        <begin position="1"/>
        <end position="20"/>
    </location>
</feature>
<reference evidence="2 3" key="1">
    <citation type="submission" date="2021-06" db="EMBL/GenBank/DDBJ databases">
        <title>Caerostris extrusa draft genome.</title>
        <authorList>
            <person name="Kono N."/>
            <person name="Arakawa K."/>
        </authorList>
    </citation>
    <scope>NUCLEOTIDE SEQUENCE [LARGE SCALE GENOMIC DNA]</scope>
</reference>